<dbReference type="RefSeq" id="WP_377913934.1">
    <property type="nucleotide sequence ID" value="NZ_JBHSKS010000004.1"/>
</dbReference>
<accession>A0ABW0BUW0</accession>
<dbReference type="EMBL" id="JBHSKS010000004">
    <property type="protein sequence ID" value="MFC5191672.1"/>
    <property type="molecule type" value="Genomic_DNA"/>
</dbReference>
<evidence type="ECO:0000313" key="2">
    <source>
        <dbReference type="Proteomes" id="UP001596163"/>
    </source>
</evidence>
<name>A0ABW0BUW0_9BACT</name>
<proteinExistence type="predicted"/>
<dbReference type="Proteomes" id="UP001596163">
    <property type="component" value="Unassembled WGS sequence"/>
</dbReference>
<evidence type="ECO:0008006" key="3">
    <source>
        <dbReference type="Google" id="ProtNLM"/>
    </source>
</evidence>
<reference evidence="2" key="1">
    <citation type="journal article" date="2019" name="Int. J. Syst. Evol. Microbiol.">
        <title>The Global Catalogue of Microorganisms (GCM) 10K type strain sequencing project: providing services to taxonomists for standard genome sequencing and annotation.</title>
        <authorList>
            <consortium name="The Broad Institute Genomics Platform"/>
            <consortium name="The Broad Institute Genome Sequencing Center for Infectious Disease"/>
            <person name="Wu L."/>
            <person name="Ma J."/>
        </authorList>
    </citation>
    <scope>NUCLEOTIDE SEQUENCE [LARGE SCALE GENOMIC DNA]</scope>
    <source>
        <strain evidence="2">CGMCC 1.7030</strain>
    </source>
</reference>
<protein>
    <recommendedName>
        <fullName evidence="3">Lipocalin-like domain-containing protein</fullName>
    </recommendedName>
</protein>
<keyword evidence="2" id="KW-1185">Reference proteome</keyword>
<organism evidence="1 2">
    <name type="scientific">Algoriphagus aquatilis</name>
    <dbReference type="NCBI Taxonomy" id="490186"/>
    <lineage>
        <taxon>Bacteria</taxon>
        <taxon>Pseudomonadati</taxon>
        <taxon>Bacteroidota</taxon>
        <taxon>Cytophagia</taxon>
        <taxon>Cytophagales</taxon>
        <taxon>Cyclobacteriaceae</taxon>
        <taxon>Algoriphagus</taxon>
    </lineage>
</organism>
<comment type="caution">
    <text evidence="1">The sequence shown here is derived from an EMBL/GenBank/DDBJ whole genome shotgun (WGS) entry which is preliminary data.</text>
</comment>
<dbReference type="PROSITE" id="PS51257">
    <property type="entry name" value="PROKAR_LIPOPROTEIN"/>
    <property type="match status" value="1"/>
</dbReference>
<gene>
    <name evidence="1" type="ORF">ACFPIK_07825</name>
</gene>
<evidence type="ECO:0000313" key="1">
    <source>
        <dbReference type="EMBL" id="MFC5191672.1"/>
    </source>
</evidence>
<sequence length="132" mass="15512">MKFFWFLCFIGILFSSCQEENQVRTVDNLSQNLTSGVWEISFIDKNGRIQTEEFQGMSFVFYPNGNSEAYLTTQLIDQGNWRAYIDSGKIKLELSFTILEDLNGEWNQDFIRESQINLRRNTQNSLLVFEKI</sequence>